<keyword evidence="2 8" id="KW-0812">Transmembrane</keyword>
<keyword evidence="5 8" id="KW-0472">Membrane</keyword>
<organism evidence="9 10">
    <name type="scientific">Lishizhenia tianjinensis</name>
    <dbReference type="NCBI Taxonomy" id="477690"/>
    <lineage>
        <taxon>Bacteria</taxon>
        <taxon>Pseudomonadati</taxon>
        <taxon>Bacteroidota</taxon>
        <taxon>Flavobacteriia</taxon>
        <taxon>Flavobacteriales</taxon>
        <taxon>Crocinitomicaceae</taxon>
        <taxon>Lishizhenia</taxon>
    </lineage>
</organism>
<dbReference type="InterPro" id="IPR001182">
    <property type="entry name" value="FtsW/RodA"/>
</dbReference>
<evidence type="ECO:0000256" key="5">
    <source>
        <dbReference type="ARBA" id="ARBA00023136"/>
    </source>
</evidence>
<dbReference type="STRING" id="477690.SAMN05216474_1393"/>
<keyword evidence="10" id="KW-1185">Reference proteome</keyword>
<proteinExistence type="predicted"/>
<feature type="transmembrane region" description="Helical" evidence="8">
    <location>
        <begin position="244"/>
        <end position="262"/>
    </location>
</feature>
<dbReference type="OrthoDB" id="9768187at2"/>
<dbReference type="PANTHER" id="PTHR30474:SF1">
    <property type="entry name" value="PEPTIDOGLYCAN GLYCOSYLTRANSFERASE MRDB"/>
    <property type="match status" value="1"/>
</dbReference>
<comment type="subcellular location">
    <subcellularLocation>
        <location evidence="1">Membrane</location>
        <topology evidence="1">Multi-pass membrane protein</topology>
    </subcellularLocation>
</comment>
<sequence length="470" mass="52359">MERKNTYAKNLDWSLIFIVVAIIIMGIINLYSAAYNEDRPFLLNLKTLYGKQIMWFGFACFAGFVISLIDARHLRKLTIPIYLFTVSLLVAVLFTTPINGARSWLGFGSFGIQPSEFAKLGMAMMLAYQISGIKSKVVNIKTVTGIIAVLLVTMALILAQNDTGTFLVFTAFLFVMYREGITFDPYVLLLTNNILGLRLKHTWVGVHFIPVLFVVVFFSVIALIFADSDQSFTLGSFVLNIPGWAYVLIVLLIGALLAIFLISRFATTRNKKRLTLIVIIGYISFSVLNGLIAVGYLKVFQSHQRTRIDLVLGKINSEDEKDGKDYNRNRGMAAVGSGGLLGNGYRNAHLASPESGHVPESETDFIFCVFAEEWGFVGSFIVVILFTALLIKIVTIAERQRSTYSRVYAYSVAMIIFYHFAINIGMNLGVAPVIGIPLPFFSYGGSSMISFTVMIFILLKLDAQRKEVLF</sequence>
<feature type="transmembrane region" description="Helical" evidence="8">
    <location>
        <begin position="440"/>
        <end position="459"/>
    </location>
</feature>
<evidence type="ECO:0000256" key="7">
    <source>
        <dbReference type="ARBA" id="ARBA00033270"/>
    </source>
</evidence>
<feature type="transmembrane region" description="Helical" evidence="8">
    <location>
        <begin position="52"/>
        <end position="69"/>
    </location>
</feature>
<dbReference type="GO" id="GO:0015648">
    <property type="term" value="F:lipid-linked peptidoglycan transporter activity"/>
    <property type="evidence" value="ECO:0007669"/>
    <property type="project" value="TreeGrafter"/>
</dbReference>
<feature type="transmembrane region" description="Helical" evidence="8">
    <location>
        <begin position="140"/>
        <end position="160"/>
    </location>
</feature>
<dbReference type="GO" id="GO:0032153">
    <property type="term" value="C:cell division site"/>
    <property type="evidence" value="ECO:0007669"/>
    <property type="project" value="TreeGrafter"/>
</dbReference>
<evidence type="ECO:0000256" key="8">
    <source>
        <dbReference type="SAM" id="Phobius"/>
    </source>
</evidence>
<reference evidence="9 10" key="1">
    <citation type="submission" date="2016-10" db="EMBL/GenBank/DDBJ databases">
        <authorList>
            <person name="de Groot N.N."/>
        </authorList>
    </citation>
    <scope>NUCLEOTIDE SEQUENCE [LARGE SCALE GENOMIC DNA]</scope>
    <source>
        <strain evidence="9 10">CGMCC 1.7005</strain>
    </source>
</reference>
<feature type="transmembrane region" description="Helical" evidence="8">
    <location>
        <begin position="407"/>
        <end position="434"/>
    </location>
</feature>
<keyword evidence="4 8" id="KW-1133">Transmembrane helix</keyword>
<dbReference type="GO" id="GO:0051301">
    <property type="term" value="P:cell division"/>
    <property type="evidence" value="ECO:0007669"/>
    <property type="project" value="InterPro"/>
</dbReference>
<evidence type="ECO:0000256" key="4">
    <source>
        <dbReference type="ARBA" id="ARBA00022989"/>
    </source>
</evidence>
<dbReference type="PANTHER" id="PTHR30474">
    <property type="entry name" value="CELL CYCLE PROTEIN"/>
    <property type="match status" value="1"/>
</dbReference>
<dbReference type="RefSeq" id="WP_090247646.1">
    <property type="nucleotide sequence ID" value="NZ_FPAS01000002.1"/>
</dbReference>
<dbReference type="EMBL" id="FPAS01000002">
    <property type="protein sequence ID" value="SFT62543.1"/>
    <property type="molecule type" value="Genomic_DNA"/>
</dbReference>
<keyword evidence="3" id="KW-0133">Cell shape</keyword>
<dbReference type="GO" id="GO:0008360">
    <property type="term" value="P:regulation of cell shape"/>
    <property type="evidence" value="ECO:0007669"/>
    <property type="project" value="UniProtKB-KW"/>
</dbReference>
<dbReference type="Pfam" id="PF01098">
    <property type="entry name" value="FTSW_RODA_SPOVE"/>
    <property type="match status" value="2"/>
</dbReference>
<dbReference type="AlphaFoldDB" id="A0A1I6ZIU8"/>
<evidence type="ECO:0000256" key="1">
    <source>
        <dbReference type="ARBA" id="ARBA00004141"/>
    </source>
</evidence>
<dbReference type="GO" id="GO:0005886">
    <property type="term" value="C:plasma membrane"/>
    <property type="evidence" value="ECO:0007669"/>
    <property type="project" value="TreeGrafter"/>
</dbReference>
<dbReference type="NCBIfam" id="NF037961">
    <property type="entry name" value="RodA_shape"/>
    <property type="match status" value="1"/>
</dbReference>
<accession>A0A1I6ZIU8</accession>
<dbReference type="InterPro" id="IPR018365">
    <property type="entry name" value="Cell_cycle_FtsW-rel_CS"/>
</dbReference>
<feature type="transmembrane region" description="Helical" evidence="8">
    <location>
        <begin position="202"/>
        <end position="224"/>
    </location>
</feature>
<dbReference type="Proteomes" id="UP000236454">
    <property type="component" value="Unassembled WGS sequence"/>
</dbReference>
<feature type="transmembrane region" description="Helical" evidence="8">
    <location>
        <begin position="374"/>
        <end position="395"/>
    </location>
</feature>
<protein>
    <recommendedName>
        <fullName evidence="7">Cell wall polymerase</fullName>
    </recommendedName>
    <alternativeName>
        <fullName evidence="6">Peptidoglycan polymerase</fullName>
    </alternativeName>
</protein>
<gene>
    <name evidence="9" type="ORF">SAMN05216474_1393</name>
</gene>
<dbReference type="PROSITE" id="PS00428">
    <property type="entry name" value="FTSW_RODA_SPOVE"/>
    <property type="match status" value="1"/>
</dbReference>
<feature type="transmembrane region" description="Helical" evidence="8">
    <location>
        <begin position="81"/>
        <end position="98"/>
    </location>
</feature>
<evidence type="ECO:0000256" key="2">
    <source>
        <dbReference type="ARBA" id="ARBA00022692"/>
    </source>
</evidence>
<evidence type="ECO:0000313" key="10">
    <source>
        <dbReference type="Proteomes" id="UP000236454"/>
    </source>
</evidence>
<evidence type="ECO:0000256" key="6">
    <source>
        <dbReference type="ARBA" id="ARBA00032370"/>
    </source>
</evidence>
<feature type="transmembrane region" description="Helical" evidence="8">
    <location>
        <begin position="274"/>
        <end position="297"/>
    </location>
</feature>
<feature type="transmembrane region" description="Helical" evidence="8">
    <location>
        <begin position="166"/>
        <end position="190"/>
    </location>
</feature>
<feature type="transmembrane region" description="Helical" evidence="8">
    <location>
        <begin position="12"/>
        <end position="32"/>
    </location>
</feature>
<feature type="transmembrane region" description="Helical" evidence="8">
    <location>
        <begin position="104"/>
        <end position="128"/>
    </location>
</feature>
<name>A0A1I6ZIU8_9FLAO</name>
<evidence type="ECO:0000256" key="3">
    <source>
        <dbReference type="ARBA" id="ARBA00022960"/>
    </source>
</evidence>
<evidence type="ECO:0000313" key="9">
    <source>
        <dbReference type="EMBL" id="SFT62543.1"/>
    </source>
</evidence>